<dbReference type="InterPro" id="IPR036641">
    <property type="entry name" value="HPT_dom_sf"/>
</dbReference>
<dbReference type="Proteomes" id="UP001224516">
    <property type="component" value="Unassembled WGS sequence"/>
</dbReference>
<dbReference type="PROSITE" id="PS50894">
    <property type="entry name" value="HPT"/>
    <property type="match status" value="1"/>
</dbReference>
<evidence type="ECO:0000256" key="2">
    <source>
        <dbReference type="PROSITE-ProRule" id="PRU00110"/>
    </source>
</evidence>
<gene>
    <name evidence="4" type="ORF">QCL97_013665</name>
</gene>
<dbReference type="Gene3D" id="1.20.120.160">
    <property type="entry name" value="HPT domain"/>
    <property type="match status" value="1"/>
</dbReference>
<comment type="caution">
    <text evidence="4">The sequence shown here is derived from an EMBL/GenBank/DDBJ whole genome shotgun (WGS) entry which is preliminary data.</text>
</comment>
<reference evidence="4 5" key="1">
    <citation type="submission" date="2023-12" db="EMBL/GenBank/DDBJ databases">
        <title>Evaluation and characterization of a potential secondary metabolite violacein from indigenous Chromobacterium amazonense SAM215.</title>
        <authorList>
            <person name="Tarafdar M.R."/>
            <person name="Abedin S.M."/>
            <person name="Atiqua A."/>
            <person name="Saha A."/>
            <person name="Khan S.N."/>
        </authorList>
    </citation>
    <scope>NUCLEOTIDE SEQUENCE [LARGE SCALE GENOMIC DNA]</scope>
    <source>
        <strain evidence="4 5">SAM215</strain>
    </source>
</reference>
<organism evidence="4 5">
    <name type="scientific">Chromobacterium amazonense</name>
    <dbReference type="NCBI Taxonomy" id="1382803"/>
    <lineage>
        <taxon>Bacteria</taxon>
        <taxon>Pseudomonadati</taxon>
        <taxon>Pseudomonadota</taxon>
        <taxon>Betaproteobacteria</taxon>
        <taxon>Neisseriales</taxon>
        <taxon>Chromobacteriaceae</taxon>
        <taxon>Chromobacterium</taxon>
    </lineage>
</organism>
<dbReference type="EMBL" id="JAVFJF020000028">
    <property type="protein sequence ID" value="MEJ8675780.1"/>
    <property type="molecule type" value="Genomic_DNA"/>
</dbReference>
<keyword evidence="5" id="KW-1185">Reference proteome</keyword>
<keyword evidence="2" id="KW-0597">Phosphoprotein</keyword>
<proteinExistence type="predicted"/>
<dbReference type="SMART" id="SM00073">
    <property type="entry name" value="HPT"/>
    <property type="match status" value="1"/>
</dbReference>
<evidence type="ECO:0000313" key="5">
    <source>
        <dbReference type="Proteomes" id="UP001224516"/>
    </source>
</evidence>
<protein>
    <submittedName>
        <fullName evidence="4">Hpt domain-containing protein</fullName>
    </submittedName>
</protein>
<dbReference type="SUPFAM" id="SSF47226">
    <property type="entry name" value="Histidine-containing phosphotransfer domain, HPT domain"/>
    <property type="match status" value="1"/>
</dbReference>
<name>A0ABU8V3M3_9NEIS</name>
<keyword evidence="1" id="KW-0902">Two-component regulatory system</keyword>
<feature type="modified residue" description="Phosphohistidine" evidence="2">
    <location>
        <position position="138"/>
    </location>
</feature>
<evidence type="ECO:0000313" key="4">
    <source>
        <dbReference type="EMBL" id="MEJ8675780.1"/>
    </source>
</evidence>
<evidence type="ECO:0000259" key="3">
    <source>
        <dbReference type="PROSITE" id="PS50894"/>
    </source>
</evidence>
<dbReference type="CDD" id="cd00088">
    <property type="entry name" value="HPT"/>
    <property type="match status" value="1"/>
</dbReference>
<feature type="domain" description="HPt" evidence="3">
    <location>
        <begin position="99"/>
        <end position="192"/>
    </location>
</feature>
<sequence>MARIWRWPALLGMALLTALERYRMDRMCEGANNANINAVPSLKILGELRRNFQEISVQAGRLDYGADTFERNPAEEASSEAEEEGWLDPQALAAIRDIDAGLLPRMVAAWLAEGPLLLAAIHQAANSGDGKELFRAAHALKNGAGSVGAKRLAELCRLLEQLGKADDLVDAASLVEDLDQVFYHSQEALKALREE</sequence>
<dbReference type="Pfam" id="PF01627">
    <property type="entry name" value="Hpt"/>
    <property type="match status" value="1"/>
</dbReference>
<dbReference type="InterPro" id="IPR008207">
    <property type="entry name" value="Sig_transdc_His_kin_Hpt_dom"/>
</dbReference>
<dbReference type="RefSeq" id="WP_307912315.1">
    <property type="nucleotide sequence ID" value="NZ_JAVFJF020000028.1"/>
</dbReference>
<evidence type="ECO:0000256" key="1">
    <source>
        <dbReference type="ARBA" id="ARBA00023012"/>
    </source>
</evidence>
<accession>A0ABU8V3M3</accession>